<protein>
    <submittedName>
        <fullName evidence="2">Uncharacterized protein</fullName>
    </submittedName>
</protein>
<accession>A0ABX0GR75</accession>
<reference evidence="2 3" key="1">
    <citation type="submission" date="2020-03" db="EMBL/GenBank/DDBJ databases">
        <title>Two novel Motilibacter sp.</title>
        <authorList>
            <person name="Liu S."/>
        </authorList>
    </citation>
    <scope>NUCLEOTIDE SEQUENCE [LARGE SCALE GENOMIC DNA]</scope>
    <source>
        <strain evidence="2 3">E257</strain>
    </source>
</reference>
<keyword evidence="3" id="KW-1185">Reference proteome</keyword>
<comment type="caution">
    <text evidence="2">The sequence shown here is derived from an EMBL/GenBank/DDBJ whole genome shotgun (WGS) entry which is preliminary data.</text>
</comment>
<proteinExistence type="predicted"/>
<keyword evidence="1" id="KW-1133">Transmembrane helix</keyword>
<dbReference type="RefSeq" id="WP_166279349.1">
    <property type="nucleotide sequence ID" value="NZ_JAANNP010000002.1"/>
</dbReference>
<feature type="transmembrane region" description="Helical" evidence="1">
    <location>
        <begin position="21"/>
        <end position="39"/>
    </location>
</feature>
<gene>
    <name evidence="2" type="ORF">G9H71_05510</name>
</gene>
<keyword evidence="1" id="KW-0472">Membrane</keyword>
<feature type="transmembrane region" description="Helical" evidence="1">
    <location>
        <begin position="132"/>
        <end position="149"/>
    </location>
</feature>
<keyword evidence="1" id="KW-0812">Transmembrane</keyword>
<evidence type="ECO:0000313" key="2">
    <source>
        <dbReference type="EMBL" id="NHC13237.1"/>
    </source>
</evidence>
<dbReference type="EMBL" id="JAANNP010000002">
    <property type="protein sequence ID" value="NHC13237.1"/>
    <property type="molecule type" value="Genomic_DNA"/>
</dbReference>
<evidence type="ECO:0000313" key="3">
    <source>
        <dbReference type="Proteomes" id="UP000800981"/>
    </source>
</evidence>
<feature type="transmembrane region" description="Helical" evidence="1">
    <location>
        <begin position="179"/>
        <end position="202"/>
    </location>
</feature>
<feature type="transmembrane region" description="Helical" evidence="1">
    <location>
        <begin position="222"/>
        <end position="242"/>
    </location>
</feature>
<name>A0ABX0GR75_9ACTN</name>
<organism evidence="2 3">
    <name type="scientific">Motilibacter deserti</name>
    <dbReference type="NCBI Taxonomy" id="2714956"/>
    <lineage>
        <taxon>Bacteria</taxon>
        <taxon>Bacillati</taxon>
        <taxon>Actinomycetota</taxon>
        <taxon>Actinomycetes</taxon>
        <taxon>Motilibacterales</taxon>
        <taxon>Motilibacteraceae</taxon>
        <taxon>Motilibacter</taxon>
    </lineage>
</organism>
<sequence>MTALADRALHTPVGPARRQGHDLGVAGVVLVWITAVLLLDRGASLGQQRLLGVATWLLLLGLLAREAPIVRAQTAVVVVFATAVEYTFSPLLEVYLYRLPGVPWFVPPGHGLVYLAALAIGRSPQARARPRALVAATAVAGTAYAVWGLLGPGRLDVLGAFWLCCLLGFLRWGRSALLYVGAFVVVTYLEVLGTALHVWTWQPYDPTGLVPIGNPPSGAAGGYGWFDLAAVLAAPALLRAVARARMRLPGRGAPARGLSGRPDLPMQ</sequence>
<feature type="transmembrane region" description="Helical" evidence="1">
    <location>
        <begin position="155"/>
        <end position="172"/>
    </location>
</feature>
<feature type="transmembrane region" description="Helical" evidence="1">
    <location>
        <begin position="75"/>
        <end position="96"/>
    </location>
</feature>
<dbReference type="Proteomes" id="UP000800981">
    <property type="component" value="Unassembled WGS sequence"/>
</dbReference>
<evidence type="ECO:0000256" key="1">
    <source>
        <dbReference type="SAM" id="Phobius"/>
    </source>
</evidence>
<feature type="transmembrane region" description="Helical" evidence="1">
    <location>
        <begin position="102"/>
        <end position="120"/>
    </location>
</feature>